<name>A0A1J5PGU1_9ZZZZ</name>
<accession>A0A1J5PGU1</accession>
<dbReference type="EMBL" id="MLJW01008078">
    <property type="protein sequence ID" value="OIQ64483.1"/>
    <property type="molecule type" value="Genomic_DNA"/>
</dbReference>
<dbReference type="AlphaFoldDB" id="A0A1J5PGU1"/>
<comment type="caution">
    <text evidence="1">The sequence shown here is derived from an EMBL/GenBank/DDBJ whole genome shotgun (WGS) entry which is preliminary data.</text>
</comment>
<sequence length="90" mass="9769">MHEEPGRTIRHSLPGQLSKPPIEIIIRESDGEIRGALDDTHAELAQRGSELGGTVDVDRFNAHTAFSEILFCQSRRQAKAGPITGHGAGR</sequence>
<gene>
    <name evidence="1" type="ORF">GALL_539660</name>
</gene>
<organism evidence="1">
    <name type="scientific">mine drainage metagenome</name>
    <dbReference type="NCBI Taxonomy" id="410659"/>
    <lineage>
        <taxon>unclassified sequences</taxon>
        <taxon>metagenomes</taxon>
        <taxon>ecological metagenomes</taxon>
    </lineage>
</organism>
<evidence type="ECO:0000313" key="1">
    <source>
        <dbReference type="EMBL" id="OIQ64483.1"/>
    </source>
</evidence>
<reference evidence="1" key="1">
    <citation type="submission" date="2016-10" db="EMBL/GenBank/DDBJ databases">
        <title>Sequence of Gallionella enrichment culture.</title>
        <authorList>
            <person name="Poehlein A."/>
            <person name="Muehling M."/>
            <person name="Daniel R."/>
        </authorList>
    </citation>
    <scope>NUCLEOTIDE SEQUENCE</scope>
</reference>
<protein>
    <submittedName>
        <fullName evidence="1">Uncharacterized protein</fullName>
    </submittedName>
</protein>
<proteinExistence type="predicted"/>